<dbReference type="RefSeq" id="WP_151539694.1">
    <property type="nucleotide sequence ID" value="NZ_WBMR01000019.1"/>
</dbReference>
<proteinExistence type="predicted"/>
<dbReference type="OrthoDB" id="4772768at2"/>
<protein>
    <submittedName>
        <fullName evidence="1">Uncharacterized protein</fullName>
    </submittedName>
</protein>
<dbReference type="Proteomes" id="UP000483004">
    <property type="component" value="Unassembled WGS sequence"/>
</dbReference>
<evidence type="ECO:0000313" key="1">
    <source>
        <dbReference type="EMBL" id="KAB2384739.1"/>
    </source>
</evidence>
<gene>
    <name evidence="1" type="ORF">F9B16_09840</name>
</gene>
<sequence>MSRPCPIDTCERPAPGGQPVCGACRADLERALRAVPDLTRELDLTLSKQTSKTPGGRSAEIPLAFGEGASNASALLHNTLCKWVCELNRAETAIWPANAPAAMAGWLSGSLSRLLGHPGVIEAHEEITGAVRDAQRIIDRPPGYVYAGPCTACSTAMYVKPGAAYARCPILTCREYHDVADRREWMIAQCENLLGSSAYVAMVCRGLGVQISESTVRMWVKRRKLQPRTWTDPRGNEAIREQRKRPLYRVGDVIDVALGNVQKFTA</sequence>
<name>A0A6L3W0G8_9ACTN</name>
<keyword evidence="2" id="KW-1185">Reference proteome</keyword>
<accession>A0A6L3W0G8</accession>
<dbReference type="EMBL" id="WBMR01000019">
    <property type="protein sequence ID" value="KAB2384739.1"/>
    <property type="molecule type" value="Genomic_DNA"/>
</dbReference>
<evidence type="ECO:0000313" key="2">
    <source>
        <dbReference type="Proteomes" id="UP000483004"/>
    </source>
</evidence>
<comment type="caution">
    <text evidence="1">The sequence shown here is derived from an EMBL/GenBank/DDBJ whole genome shotgun (WGS) entry which is preliminary data.</text>
</comment>
<reference evidence="1 2" key="1">
    <citation type="submission" date="2019-09" db="EMBL/GenBank/DDBJ databases">
        <title>Actinomadura physcomitrii sp. nov., a novel actinomycete isolated from moss [Physcomitrium sphaericum (Ludw) Fuernr].</title>
        <authorList>
            <person name="Liu C."/>
            <person name="Zhuang X."/>
        </authorList>
    </citation>
    <scope>NUCLEOTIDE SEQUENCE [LARGE SCALE GENOMIC DNA]</scope>
    <source>
        <strain evidence="1 2">CYP1-1B</strain>
    </source>
</reference>
<dbReference type="AlphaFoldDB" id="A0A6L3W0G8"/>
<organism evidence="1 2">
    <name type="scientific">Actinomadura montaniterrae</name>
    <dbReference type="NCBI Taxonomy" id="1803903"/>
    <lineage>
        <taxon>Bacteria</taxon>
        <taxon>Bacillati</taxon>
        <taxon>Actinomycetota</taxon>
        <taxon>Actinomycetes</taxon>
        <taxon>Streptosporangiales</taxon>
        <taxon>Thermomonosporaceae</taxon>
        <taxon>Actinomadura</taxon>
    </lineage>
</organism>